<dbReference type="SUPFAM" id="SSF46785">
    <property type="entry name" value="Winged helix' DNA-binding domain"/>
    <property type="match status" value="1"/>
</dbReference>
<organism evidence="2 3">
    <name type="scientific">Ktedonosporobacter rubrisoli</name>
    <dbReference type="NCBI Taxonomy" id="2509675"/>
    <lineage>
        <taxon>Bacteria</taxon>
        <taxon>Bacillati</taxon>
        <taxon>Chloroflexota</taxon>
        <taxon>Ktedonobacteria</taxon>
        <taxon>Ktedonobacterales</taxon>
        <taxon>Ktedonosporobacteraceae</taxon>
        <taxon>Ktedonosporobacter</taxon>
    </lineage>
</organism>
<accession>A0A4V0Z0I1</accession>
<name>A0A4V0Z0I1_KTERU</name>
<evidence type="ECO:0000313" key="2">
    <source>
        <dbReference type="EMBL" id="QBD83301.1"/>
    </source>
</evidence>
<dbReference type="Pfam" id="PF03551">
    <property type="entry name" value="PadR"/>
    <property type="match status" value="1"/>
</dbReference>
<gene>
    <name evidence="2" type="ORF">EPA93_48015</name>
</gene>
<dbReference type="RefSeq" id="WP_129894367.1">
    <property type="nucleotide sequence ID" value="NZ_CP035758.1"/>
</dbReference>
<keyword evidence="3" id="KW-1185">Reference proteome</keyword>
<dbReference type="OrthoDB" id="122286at2"/>
<dbReference type="KEGG" id="kbs:EPA93_48015"/>
<dbReference type="PANTHER" id="PTHR43252:SF6">
    <property type="entry name" value="NEGATIVE TRANSCRIPTION REGULATOR PADR"/>
    <property type="match status" value="1"/>
</dbReference>
<dbReference type="AlphaFoldDB" id="A0A4V0Z0I1"/>
<dbReference type="EMBL" id="CP035758">
    <property type="protein sequence ID" value="QBD83301.1"/>
    <property type="molecule type" value="Genomic_DNA"/>
</dbReference>
<dbReference type="InterPro" id="IPR036388">
    <property type="entry name" value="WH-like_DNA-bd_sf"/>
</dbReference>
<feature type="domain" description="Transcription regulator PadR N-terminal" evidence="1">
    <location>
        <begin position="7"/>
        <end position="80"/>
    </location>
</feature>
<evidence type="ECO:0000259" key="1">
    <source>
        <dbReference type="Pfam" id="PF03551"/>
    </source>
</evidence>
<proteinExistence type="predicted"/>
<dbReference type="Gene3D" id="1.10.10.10">
    <property type="entry name" value="Winged helix-like DNA-binding domain superfamily/Winged helix DNA-binding domain"/>
    <property type="match status" value="1"/>
</dbReference>
<dbReference type="Proteomes" id="UP000290365">
    <property type="component" value="Chromosome"/>
</dbReference>
<dbReference type="InterPro" id="IPR005149">
    <property type="entry name" value="Tscrpt_reg_PadR_N"/>
</dbReference>
<protein>
    <submittedName>
        <fullName evidence="2">PadR family transcriptional regulator</fullName>
    </submittedName>
</protein>
<dbReference type="PANTHER" id="PTHR43252">
    <property type="entry name" value="TRANSCRIPTIONAL REGULATOR YQJI"/>
    <property type="match status" value="1"/>
</dbReference>
<evidence type="ECO:0000313" key="3">
    <source>
        <dbReference type="Proteomes" id="UP000290365"/>
    </source>
</evidence>
<sequence>MYVDILILAELTSQPYHGYELKRRVERILGGTVTINANQLYPTLRRFEEMGAVSREVERQLGKPDRHIYSITDRGLEVLQDLLQDFPPEIARSDAEFGSRVAYFHLLEPRARLAILTTREQALRHHLQHLEQSQKLVSENNASQLFYVAHFLSFQQQQLQHELAWLSSLIKEVETR</sequence>
<reference evidence="2 3" key="1">
    <citation type="submission" date="2019-01" db="EMBL/GenBank/DDBJ databases">
        <title>Ktedonosporobacter rubrisoli SCAWS-G2.</title>
        <authorList>
            <person name="Huang Y."/>
            <person name="Yan B."/>
        </authorList>
    </citation>
    <scope>NUCLEOTIDE SEQUENCE [LARGE SCALE GENOMIC DNA]</scope>
    <source>
        <strain evidence="2 3">SCAWS-G2</strain>
    </source>
</reference>
<dbReference type="InterPro" id="IPR036390">
    <property type="entry name" value="WH_DNA-bd_sf"/>
</dbReference>